<evidence type="ECO:0000259" key="14">
    <source>
        <dbReference type="PROSITE" id="PS50835"/>
    </source>
</evidence>
<evidence type="ECO:0000256" key="2">
    <source>
        <dbReference type="ARBA" id="ARBA00007394"/>
    </source>
</evidence>
<feature type="domain" description="Ig-like" evidence="14">
    <location>
        <begin position="109"/>
        <end position="199"/>
    </location>
</feature>
<dbReference type="Gene3D" id="2.60.40.10">
    <property type="entry name" value="Immunoglobulins"/>
    <property type="match status" value="1"/>
</dbReference>
<dbReference type="GeneID" id="113170638"/>
<dbReference type="OrthoDB" id="8935021at2759"/>
<dbReference type="PROSITE" id="PS50835">
    <property type="entry name" value="IG_LIKE"/>
    <property type="match status" value="1"/>
</dbReference>
<dbReference type="InterPro" id="IPR007110">
    <property type="entry name" value="Ig-like_dom"/>
</dbReference>
<dbReference type="InterPro" id="IPR014745">
    <property type="entry name" value="MHC_II_a/b_N"/>
</dbReference>
<dbReference type="Gene3D" id="3.10.320.10">
    <property type="entry name" value="Class II Histocompatibility Antigen, M Beta Chain, Chain B, domain 1"/>
    <property type="match status" value="1"/>
</dbReference>
<evidence type="ECO:0000256" key="10">
    <source>
        <dbReference type="ARBA" id="ARBA00023182"/>
    </source>
</evidence>
<proteinExistence type="inferred from homology"/>
<keyword evidence="5 12" id="KW-1133">Transmembrane helix</keyword>
<dbReference type="PANTHER" id="PTHR19944">
    <property type="entry name" value="MHC CLASS II-RELATED"/>
    <property type="match status" value="1"/>
</dbReference>
<evidence type="ECO:0000256" key="3">
    <source>
        <dbReference type="ARBA" id="ARBA00022692"/>
    </source>
</evidence>
<dbReference type="InterPro" id="IPR050160">
    <property type="entry name" value="MHC/Immunoglobulin"/>
</dbReference>
<dbReference type="SMART" id="SM00407">
    <property type="entry name" value="IGc1"/>
    <property type="match status" value="1"/>
</dbReference>
<dbReference type="GO" id="GO:0002504">
    <property type="term" value="P:antigen processing and presentation of peptide or polysaccharide antigen via MHC class II"/>
    <property type="evidence" value="ECO:0007669"/>
    <property type="project" value="UniProtKB-KW"/>
</dbReference>
<sequence>MKLPTVIILMFNILSACSQIPHEVTYITGCFVNGTTEIQFEFDAEEILYVDFSKPELVYTVPAIIDPDPSQLLADLSVYENALKNKKLCLDFTALAKAEEKNPPEKRDPPESILYTEEEVQLGVENKLLCFVNHFYPPYIKVSWTKNGGPVSEGVSLSRYFPNSDGTFHQFSILMFTPSEGDTYNCTVEHSALESPQTSIWEPDVSDHSLVPDIYCGVGVTLGLLMFTAAVLLSVFDCQGSE</sequence>
<keyword evidence="3 12" id="KW-0812">Transmembrane</keyword>
<dbReference type="Pfam" id="PF00993">
    <property type="entry name" value="MHC_II_alpha"/>
    <property type="match status" value="1"/>
</dbReference>
<dbReference type="PROSITE" id="PS00290">
    <property type="entry name" value="IG_MHC"/>
    <property type="match status" value="1"/>
</dbReference>
<dbReference type="GeneTree" id="ENSGT00940000161847"/>
<accession>A0A7N6FES7</accession>
<reference evidence="15" key="1">
    <citation type="submission" date="2021-04" db="EMBL/GenBank/DDBJ databases">
        <authorList>
            <consortium name="Wellcome Sanger Institute Data Sharing"/>
        </authorList>
    </citation>
    <scope>NUCLEOTIDE SEQUENCE [LARGE SCALE GENOMIC DNA]</scope>
</reference>
<dbReference type="RefSeq" id="XP_026228595.1">
    <property type="nucleotide sequence ID" value="XM_026372810.1"/>
</dbReference>
<evidence type="ECO:0000256" key="5">
    <source>
        <dbReference type="ARBA" id="ARBA00022989"/>
    </source>
</evidence>
<dbReference type="Pfam" id="PF07654">
    <property type="entry name" value="C1-set"/>
    <property type="match status" value="1"/>
</dbReference>
<keyword evidence="4" id="KW-0391">Immunity</keyword>
<dbReference type="InterPro" id="IPR011162">
    <property type="entry name" value="MHC_I/II-like_Ag-recog"/>
</dbReference>
<evidence type="ECO:0000256" key="6">
    <source>
        <dbReference type="ARBA" id="ARBA00023130"/>
    </source>
</evidence>
<feature type="transmembrane region" description="Helical" evidence="12">
    <location>
        <begin position="217"/>
        <end position="236"/>
    </location>
</feature>
<evidence type="ECO:0000256" key="7">
    <source>
        <dbReference type="ARBA" id="ARBA00023136"/>
    </source>
</evidence>
<keyword evidence="10" id="KW-0491">MHC II</keyword>
<organism evidence="15 16">
    <name type="scientific">Anabas testudineus</name>
    <name type="common">Climbing perch</name>
    <name type="synonym">Anthias testudineus</name>
    <dbReference type="NCBI Taxonomy" id="64144"/>
    <lineage>
        <taxon>Eukaryota</taxon>
        <taxon>Metazoa</taxon>
        <taxon>Chordata</taxon>
        <taxon>Craniata</taxon>
        <taxon>Vertebrata</taxon>
        <taxon>Euteleostomi</taxon>
        <taxon>Actinopterygii</taxon>
        <taxon>Neopterygii</taxon>
        <taxon>Teleostei</taxon>
        <taxon>Neoteleostei</taxon>
        <taxon>Acanthomorphata</taxon>
        <taxon>Anabantaria</taxon>
        <taxon>Anabantiformes</taxon>
        <taxon>Anabantoidei</taxon>
        <taxon>Anabantidae</taxon>
        <taxon>Anabas</taxon>
    </lineage>
</organism>
<dbReference type="PROSITE" id="PS51257">
    <property type="entry name" value="PROKAR_LIPOPROTEIN"/>
    <property type="match status" value="1"/>
</dbReference>
<dbReference type="OMA" id="NIDIAKH"/>
<dbReference type="InterPro" id="IPR013783">
    <property type="entry name" value="Ig-like_fold"/>
</dbReference>
<dbReference type="SUPFAM" id="SSF54452">
    <property type="entry name" value="MHC antigen-recognition domain"/>
    <property type="match status" value="1"/>
</dbReference>
<dbReference type="GO" id="GO:0042613">
    <property type="term" value="C:MHC class II protein complex"/>
    <property type="evidence" value="ECO:0007669"/>
    <property type="project" value="UniProtKB-KW"/>
</dbReference>
<keyword evidence="13" id="KW-0732">Signal</keyword>
<evidence type="ECO:0000313" key="16">
    <source>
        <dbReference type="Proteomes" id="UP000265040"/>
    </source>
</evidence>
<name>A0A7N6FES7_ANATE</name>
<dbReference type="InterPro" id="IPR003006">
    <property type="entry name" value="Ig/MHC_CS"/>
</dbReference>
<keyword evidence="7 12" id="KW-0472">Membrane</keyword>
<dbReference type="PANTHER" id="PTHR19944:SF105">
    <property type="entry name" value="RLA CLASS II HISTOCOMPATIBILITY ANTIGEN, DP ALPHA-1 CHAIN"/>
    <property type="match status" value="1"/>
</dbReference>
<reference evidence="15" key="2">
    <citation type="submission" date="2025-08" db="UniProtKB">
        <authorList>
            <consortium name="Ensembl"/>
        </authorList>
    </citation>
    <scope>IDENTIFICATION</scope>
</reference>
<comment type="subcellular location">
    <subcellularLocation>
        <location evidence="1">Membrane</location>
        <topology evidence="1">Single-pass type I membrane protein</topology>
    </subcellularLocation>
</comment>
<reference evidence="15" key="3">
    <citation type="submission" date="2025-09" db="UniProtKB">
        <authorList>
            <consortium name="Ensembl"/>
        </authorList>
    </citation>
    <scope>IDENTIFICATION</scope>
</reference>
<protein>
    <recommendedName>
        <fullName evidence="14">Ig-like domain-containing protein</fullName>
    </recommendedName>
</protein>
<evidence type="ECO:0000256" key="1">
    <source>
        <dbReference type="ARBA" id="ARBA00004479"/>
    </source>
</evidence>
<comment type="similarity">
    <text evidence="2">Belongs to the MHC class II family.</text>
</comment>
<keyword evidence="6" id="KW-1064">Adaptive immunity</keyword>
<keyword evidence="9" id="KW-0325">Glycoprotein</keyword>
<evidence type="ECO:0000256" key="11">
    <source>
        <dbReference type="ARBA" id="ARBA00023319"/>
    </source>
</evidence>
<evidence type="ECO:0000256" key="4">
    <source>
        <dbReference type="ARBA" id="ARBA00022859"/>
    </source>
</evidence>
<evidence type="ECO:0000256" key="9">
    <source>
        <dbReference type="ARBA" id="ARBA00023180"/>
    </source>
</evidence>
<dbReference type="InterPro" id="IPR036179">
    <property type="entry name" value="Ig-like_dom_sf"/>
</dbReference>
<evidence type="ECO:0000256" key="8">
    <source>
        <dbReference type="ARBA" id="ARBA00023157"/>
    </source>
</evidence>
<dbReference type="InterPro" id="IPR001003">
    <property type="entry name" value="MHC_II_a_N"/>
</dbReference>
<keyword evidence="11" id="KW-0393">Immunoglobulin domain</keyword>
<dbReference type="AlphaFoldDB" id="A0A7N6FES7"/>
<feature type="chain" id="PRO_5031521632" description="Ig-like domain-containing protein" evidence="13">
    <location>
        <begin position="19"/>
        <end position="242"/>
    </location>
</feature>
<keyword evidence="8" id="KW-1015">Disulfide bond</keyword>
<evidence type="ECO:0000256" key="12">
    <source>
        <dbReference type="SAM" id="Phobius"/>
    </source>
</evidence>
<evidence type="ECO:0000256" key="13">
    <source>
        <dbReference type="SAM" id="SignalP"/>
    </source>
</evidence>
<dbReference type="InterPro" id="IPR003597">
    <property type="entry name" value="Ig_C1-set"/>
</dbReference>
<dbReference type="GO" id="GO:0002250">
    <property type="term" value="P:adaptive immune response"/>
    <property type="evidence" value="ECO:0007669"/>
    <property type="project" value="UniProtKB-KW"/>
</dbReference>
<dbReference type="Proteomes" id="UP000265040">
    <property type="component" value="Chromosome 16"/>
</dbReference>
<feature type="signal peptide" evidence="13">
    <location>
        <begin position="1"/>
        <end position="18"/>
    </location>
</feature>
<dbReference type="SUPFAM" id="SSF48726">
    <property type="entry name" value="Immunoglobulin"/>
    <property type="match status" value="1"/>
</dbReference>
<keyword evidence="16" id="KW-1185">Reference proteome</keyword>
<dbReference type="Ensembl" id="ENSATET00000045203.2">
    <property type="protein sequence ID" value="ENSATEP00000056307.1"/>
    <property type="gene ID" value="ENSATEG00000033561.1"/>
</dbReference>
<evidence type="ECO:0000313" key="15">
    <source>
        <dbReference type="Ensembl" id="ENSATEP00000056307.1"/>
    </source>
</evidence>